<feature type="active site" description="Nucleophile" evidence="5">
    <location>
        <position position="36"/>
    </location>
</feature>
<evidence type="ECO:0000313" key="8">
    <source>
        <dbReference type="EMBL" id="KKQ46877.1"/>
    </source>
</evidence>
<dbReference type="Proteomes" id="UP000034366">
    <property type="component" value="Unassembled WGS sequence"/>
</dbReference>
<dbReference type="InterPro" id="IPR014780">
    <property type="entry name" value="tRNA_psdUridine_synth_TruB"/>
</dbReference>
<evidence type="ECO:0000256" key="3">
    <source>
        <dbReference type="ARBA" id="ARBA00022694"/>
    </source>
</evidence>
<accession>A0A0G0HX46</accession>
<evidence type="ECO:0000313" key="9">
    <source>
        <dbReference type="Proteomes" id="UP000034366"/>
    </source>
</evidence>
<evidence type="ECO:0000256" key="4">
    <source>
        <dbReference type="ARBA" id="ARBA00023235"/>
    </source>
</evidence>
<dbReference type="SUPFAM" id="SSF55120">
    <property type="entry name" value="Pseudouridine synthase"/>
    <property type="match status" value="1"/>
</dbReference>
<comment type="caution">
    <text evidence="8">The sequence shown here is derived from an EMBL/GenBank/DDBJ whole genome shotgun (WGS) entry which is preliminary data.</text>
</comment>
<dbReference type="GO" id="GO:0003723">
    <property type="term" value="F:RNA binding"/>
    <property type="evidence" value="ECO:0007669"/>
    <property type="project" value="InterPro"/>
</dbReference>
<dbReference type="GO" id="GO:1990481">
    <property type="term" value="P:mRNA pseudouridine synthesis"/>
    <property type="evidence" value="ECO:0007669"/>
    <property type="project" value="TreeGrafter"/>
</dbReference>
<dbReference type="CDD" id="cd02573">
    <property type="entry name" value="PseudoU_synth_EcTruB"/>
    <property type="match status" value="1"/>
</dbReference>
<dbReference type="Pfam" id="PF01509">
    <property type="entry name" value="TruB_N"/>
    <property type="match status" value="1"/>
</dbReference>
<organism evidence="8 9">
    <name type="scientific">Candidatus Woesebacteria bacterium GW2011_GWD1_38_10</name>
    <dbReference type="NCBI Taxonomy" id="1618592"/>
    <lineage>
        <taxon>Bacteria</taxon>
        <taxon>Candidatus Woeseibacteriota</taxon>
    </lineage>
</organism>
<reference evidence="8 9" key="1">
    <citation type="journal article" date="2015" name="Nature">
        <title>rRNA introns, odd ribosomes, and small enigmatic genomes across a large radiation of phyla.</title>
        <authorList>
            <person name="Brown C.T."/>
            <person name="Hug L.A."/>
            <person name="Thomas B.C."/>
            <person name="Sharon I."/>
            <person name="Castelle C.J."/>
            <person name="Singh A."/>
            <person name="Wilkins M.J."/>
            <person name="Williams K.H."/>
            <person name="Banfield J.F."/>
        </authorList>
    </citation>
    <scope>NUCLEOTIDE SEQUENCE [LARGE SCALE GENOMIC DNA]</scope>
</reference>
<evidence type="ECO:0000259" key="6">
    <source>
        <dbReference type="Pfam" id="PF01509"/>
    </source>
</evidence>
<dbReference type="Pfam" id="PF16198">
    <property type="entry name" value="TruB_C_2"/>
    <property type="match status" value="1"/>
</dbReference>
<dbReference type="Gene3D" id="3.30.2350.10">
    <property type="entry name" value="Pseudouridine synthase"/>
    <property type="match status" value="1"/>
</dbReference>
<evidence type="ECO:0000256" key="2">
    <source>
        <dbReference type="ARBA" id="ARBA00005642"/>
    </source>
</evidence>
<gene>
    <name evidence="5" type="primary">truB</name>
    <name evidence="8" type="ORF">US67_C0065G0006</name>
</gene>
<evidence type="ECO:0000256" key="5">
    <source>
        <dbReference type="HAMAP-Rule" id="MF_01080"/>
    </source>
</evidence>
<feature type="domain" description="tRNA pseudouridylate synthase B C-terminal" evidence="7">
    <location>
        <begin position="189"/>
        <end position="229"/>
    </location>
</feature>
<comment type="function">
    <text evidence="5">Responsible for synthesis of pseudouridine from uracil-55 in the psi GC loop of transfer RNAs.</text>
</comment>
<dbReference type="PATRIC" id="fig|1618592.3.peg.871"/>
<comment type="similarity">
    <text evidence="2 5">Belongs to the pseudouridine synthase TruB family. Type 1 subfamily.</text>
</comment>
<dbReference type="PANTHER" id="PTHR13767:SF2">
    <property type="entry name" value="PSEUDOURIDYLATE SYNTHASE TRUB1"/>
    <property type="match status" value="1"/>
</dbReference>
<keyword evidence="4 5" id="KW-0413">Isomerase</keyword>
<evidence type="ECO:0000256" key="1">
    <source>
        <dbReference type="ARBA" id="ARBA00000385"/>
    </source>
</evidence>
<dbReference type="PANTHER" id="PTHR13767">
    <property type="entry name" value="TRNA-PSEUDOURIDINE SYNTHASE"/>
    <property type="match status" value="1"/>
</dbReference>
<dbReference type="AlphaFoldDB" id="A0A0G0HX46"/>
<protein>
    <recommendedName>
        <fullName evidence="5">tRNA pseudouridine synthase B</fullName>
        <ecNumber evidence="5">5.4.99.25</ecNumber>
    </recommendedName>
    <alternativeName>
        <fullName evidence="5">tRNA pseudouridine(55) synthase</fullName>
        <shortName evidence="5">Psi55 synthase</shortName>
    </alternativeName>
    <alternativeName>
        <fullName evidence="5">tRNA pseudouridylate synthase</fullName>
    </alternativeName>
    <alternativeName>
        <fullName evidence="5">tRNA-uridine isomerase</fullName>
    </alternativeName>
</protein>
<dbReference type="InterPro" id="IPR002501">
    <property type="entry name" value="PsdUridine_synth_N"/>
</dbReference>
<dbReference type="GO" id="GO:0160148">
    <property type="term" value="F:tRNA pseudouridine(55) synthase activity"/>
    <property type="evidence" value="ECO:0007669"/>
    <property type="project" value="UniProtKB-EC"/>
</dbReference>
<comment type="catalytic activity">
    <reaction evidence="1 5">
        <text>uridine(55) in tRNA = pseudouridine(55) in tRNA</text>
        <dbReference type="Rhea" id="RHEA:42532"/>
        <dbReference type="Rhea" id="RHEA-COMP:10101"/>
        <dbReference type="Rhea" id="RHEA-COMP:10102"/>
        <dbReference type="ChEBI" id="CHEBI:65314"/>
        <dbReference type="ChEBI" id="CHEBI:65315"/>
        <dbReference type="EC" id="5.4.99.25"/>
    </reaction>
</comment>
<proteinExistence type="inferred from homology"/>
<evidence type="ECO:0000259" key="7">
    <source>
        <dbReference type="Pfam" id="PF16198"/>
    </source>
</evidence>
<dbReference type="HAMAP" id="MF_01080">
    <property type="entry name" value="TruB_bact"/>
    <property type="match status" value="1"/>
</dbReference>
<dbReference type="GO" id="GO:0031119">
    <property type="term" value="P:tRNA pseudouridine synthesis"/>
    <property type="evidence" value="ECO:0007669"/>
    <property type="project" value="UniProtKB-UniRule"/>
</dbReference>
<feature type="domain" description="Pseudouridine synthase II N-terminal" evidence="6">
    <location>
        <begin position="21"/>
        <end position="188"/>
    </location>
</feature>
<dbReference type="InterPro" id="IPR032819">
    <property type="entry name" value="TruB_C"/>
</dbReference>
<keyword evidence="3 5" id="KW-0819">tRNA processing</keyword>
<dbReference type="EC" id="5.4.99.25" evidence="5"/>
<dbReference type="InterPro" id="IPR020103">
    <property type="entry name" value="PsdUridine_synth_cat_dom_sf"/>
</dbReference>
<dbReference type="NCBIfam" id="TIGR00431">
    <property type="entry name" value="TruB"/>
    <property type="match status" value="1"/>
</dbReference>
<dbReference type="EMBL" id="LBTW01000065">
    <property type="protein sequence ID" value="KKQ46877.1"/>
    <property type="molecule type" value="Genomic_DNA"/>
</dbReference>
<name>A0A0G0HX46_9BACT</name>
<sequence>MFLLIDKPKGITSHDVIDRIRKITDIRRTGHAGTLDPNATGLLIVGVGRESTKELWTKFGKMDKTYVAEITLGEERETDDSVGKIRNSNIEIRNGSAKLTILSSSMDKSQFSKSQMLKTLNLFLGEQMQTPPVYSAIKSGGKKAYEEARKGKVLKVEPRKVTIYSIKLLEYEYPLLKIESKVSSGTYIRALARDIGRKLGCGAYLSNLRRIKIGEYKVENSVKLDELTEDNLDRKFNVL</sequence>